<dbReference type="OrthoDB" id="18175at2759"/>
<keyword evidence="3" id="KW-0812">Transmembrane</keyword>
<keyword evidence="5" id="KW-1133">Transmembrane helix</keyword>
<dbReference type="InterPro" id="IPR018625">
    <property type="entry name" value="Pet100"/>
</dbReference>
<dbReference type="GO" id="GO:0051082">
    <property type="term" value="F:unfolded protein binding"/>
    <property type="evidence" value="ECO:0007669"/>
    <property type="project" value="TreeGrafter"/>
</dbReference>
<evidence type="ECO:0000256" key="6">
    <source>
        <dbReference type="ARBA" id="ARBA00023128"/>
    </source>
</evidence>
<dbReference type="Proteomes" id="UP000267251">
    <property type="component" value="Unassembled WGS sequence"/>
</dbReference>
<evidence type="ECO:0000256" key="1">
    <source>
        <dbReference type="ARBA" id="ARBA00004167"/>
    </source>
</evidence>
<evidence type="ECO:0000313" key="10">
    <source>
        <dbReference type="Proteomes" id="UP000267251"/>
    </source>
</evidence>
<keyword evidence="6" id="KW-0496">Mitochondrion</keyword>
<dbReference type="AlphaFoldDB" id="A0A4V1IYQ1"/>
<dbReference type="GO" id="GO:0033617">
    <property type="term" value="P:mitochondrial respiratory chain complex IV assembly"/>
    <property type="evidence" value="ECO:0007669"/>
    <property type="project" value="InterPro"/>
</dbReference>
<dbReference type="GO" id="GO:0005743">
    <property type="term" value="C:mitochondrial inner membrane"/>
    <property type="evidence" value="ECO:0007669"/>
    <property type="project" value="TreeGrafter"/>
</dbReference>
<comment type="subcellular location">
    <subcellularLocation>
        <location evidence="1">Membrane</location>
        <topology evidence="1">Single-pass membrane protein</topology>
    </subcellularLocation>
    <subcellularLocation>
        <location evidence="2">Mitochondrion membrane</location>
    </subcellularLocation>
</comment>
<sequence>MAGTRLEIFRFGMYVLFPIGYMAWIGDHHWYERYVSDARRTFYGPKAEESQILPHSTEGIQAEMERMKRERLERRRERMEKETL</sequence>
<evidence type="ECO:0000313" key="9">
    <source>
        <dbReference type="EMBL" id="RKP15339.1"/>
    </source>
</evidence>
<evidence type="ECO:0000256" key="2">
    <source>
        <dbReference type="ARBA" id="ARBA00004325"/>
    </source>
</evidence>
<protein>
    <submittedName>
        <fullName evidence="9">Uncharacterized protein</fullName>
    </submittedName>
</protein>
<dbReference type="PANTHER" id="PTHR33968:SF1">
    <property type="entry name" value="PROTEIN PET100 HOMOLOG, MITOCHONDRIAL"/>
    <property type="match status" value="1"/>
</dbReference>
<keyword evidence="4" id="KW-0809">Transit peptide</keyword>
<reference evidence="10" key="1">
    <citation type="journal article" date="2018" name="Nat. Microbiol.">
        <title>Leveraging single-cell genomics to expand the fungal tree of life.</title>
        <authorList>
            <person name="Ahrendt S.R."/>
            <person name="Quandt C.A."/>
            <person name="Ciobanu D."/>
            <person name="Clum A."/>
            <person name="Salamov A."/>
            <person name="Andreopoulos B."/>
            <person name="Cheng J.F."/>
            <person name="Woyke T."/>
            <person name="Pelin A."/>
            <person name="Henrissat B."/>
            <person name="Reynolds N.K."/>
            <person name="Benny G.L."/>
            <person name="Smith M.E."/>
            <person name="James T.Y."/>
            <person name="Grigoriev I.V."/>
        </authorList>
    </citation>
    <scope>NUCLEOTIDE SEQUENCE [LARGE SCALE GENOMIC DNA]</scope>
</reference>
<evidence type="ECO:0000256" key="5">
    <source>
        <dbReference type="ARBA" id="ARBA00022989"/>
    </source>
</evidence>
<evidence type="ECO:0000256" key="4">
    <source>
        <dbReference type="ARBA" id="ARBA00022946"/>
    </source>
</evidence>
<evidence type="ECO:0000256" key="7">
    <source>
        <dbReference type="ARBA" id="ARBA00023136"/>
    </source>
</evidence>
<comment type="similarity">
    <text evidence="8">Belongs to the PET100 family.</text>
</comment>
<evidence type="ECO:0000256" key="8">
    <source>
        <dbReference type="ARBA" id="ARBA00038077"/>
    </source>
</evidence>
<dbReference type="Pfam" id="PF09803">
    <property type="entry name" value="Pet100"/>
    <property type="match status" value="1"/>
</dbReference>
<organism evidence="9 10">
    <name type="scientific">Piptocephalis cylindrospora</name>
    <dbReference type="NCBI Taxonomy" id="1907219"/>
    <lineage>
        <taxon>Eukaryota</taxon>
        <taxon>Fungi</taxon>
        <taxon>Fungi incertae sedis</taxon>
        <taxon>Zoopagomycota</taxon>
        <taxon>Zoopagomycotina</taxon>
        <taxon>Zoopagomycetes</taxon>
        <taxon>Zoopagales</taxon>
        <taxon>Piptocephalidaceae</taxon>
        <taxon>Piptocephalis</taxon>
    </lineage>
</organism>
<accession>A0A4V1IYQ1</accession>
<dbReference type="EMBL" id="KZ987739">
    <property type="protein sequence ID" value="RKP15339.1"/>
    <property type="molecule type" value="Genomic_DNA"/>
</dbReference>
<keyword evidence="10" id="KW-1185">Reference proteome</keyword>
<proteinExistence type="inferred from homology"/>
<keyword evidence="7" id="KW-0472">Membrane</keyword>
<name>A0A4V1IYQ1_9FUNG</name>
<gene>
    <name evidence="9" type="ORF">BJ684DRAFT_18330</name>
</gene>
<evidence type="ECO:0000256" key="3">
    <source>
        <dbReference type="ARBA" id="ARBA00022692"/>
    </source>
</evidence>
<dbReference type="PANTHER" id="PTHR33968">
    <property type="entry name" value="PROTEIN PET100 HOMOLOG, MITOCHONDRIAL"/>
    <property type="match status" value="1"/>
</dbReference>